<dbReference type="PANTHER" id="PTHR32322:SF2">
    <property type="entry name" value="EAMA DOMAIN-CONTAINING PROTEIN"/>
    <property type="match status" value="1"/>
</dbReference>
<organism evidence="8 9">
    <name type="scientific">Thalassobaculum fulvum</name>
    <dbReference type="NCBI Taxonomy" id="1633335"/>
    <lineage>
        <taxon>Bacteria</taxon>
        <taxon>Pseudomonadati</taxon>
        <taxon>Pseudomonadota</taxon>
        <taxon>Alphaproteobacteria</taxon>
        <taxon>Rhodospirillales</taxon>
        <taxon>Thalassobaculaceae</taxon>
        <taxon>Thalassobaculum</taxon>
    </lineage>
</organism>
<dbReference type="Pfam" id="PF00892">
    <property type="entry name" value="EamA"/>
    <property type="match status" value="2"/>
</dbReference>
<keyword evidence="9" id="KW-1185">Reference proteome</keyword>
<feature type="transmembrane region" description="Helical" evidence="6">
    <location>
        <begin position="64"/>
        <end position="85"/>
    </location>
</feature>
<feature type="transmembrane region" description="Helical" evidence="6">
    <location>
        <begin position="6"/>
        <end position="25"/>
    </location>
</feature>
<comment type="similarity">
    <text evidence="2">Belongs to the EamA transporter family.</text>
</comment>
<keyword evidence="3 6" id="KW-0812">Transmembrane</keyword>
<dbReference type="Proteomes" id="UP000630353">
    <property type="component" value="Unassembled WGS sequence"/>
</dbReference>
<dbReference type="PANTHER" id="PTHR32322">
    <property type="entry name" value="INNER MEMBRANE TRANSPORTER"/>
    <property type="match status" value="1"/>
</dbReference>
<feature type="transmembrane region" description="Helical" evidence="6">
    <location>
        <begin position="247"/>
        <end position="269"/>
    </location>
</feature>
<evidence type="ECO:0000313" key="8">
    <source>
        <dbReference type="EMBL" id="GHD61754.1"/>
    </source>
</evidence>
<reference evidence="8" key="2">
    <citation type="submission" date="2020-09" db="EMBL/GenBank/DDBJ databases">
        <authorList>
            <person name="Sun Q."/>
            <person name="Kim S."/>
        </authorList>
    </citation>
    <scope>NUCLEOTIDE SEQUENCE</scope>
    <source>
        <strain evidence="8">KCTC 42651</strain>
    </source>
</reference>
<feature type="transmembrane region" description="Helical" evidence="6">
    <location>
        <begin position="187"/>
        <end position="207"/>
    </location>
</feature>
<comment type="subcellular location">
    <subcellularLocation>
        <location evidence="1">Membrane</location>
        <topology evidence="1">Multi-pass membrane protein</topology>
    </subcellularLocation>
</comment>
<feature type="transmembrane region" description="Helical" evidence="6">
    <location>
        <begin position="37"/>
        <end position="58"/>
    </location>
</feature>
<feature type="transmembrane region" description="Helical" evidence="6">
    <location>
        <begin position="97"/>
        <end position="121"/>
    </location>
</feature>
<name>A0A919CSB9_9PROT</name>
<accession>A0A919CSB9</accession>
<evidence type="ECO:0000256" key="6">
    <source>
        <dbReference type="SAM" id="Phobius"/>
    </source>
</evidence>
<evidence type="ECO:0000256" key="5">
    <source>
        <dbReference type="ARBA" id="ARBA00023136"/>
    </source>
</evidence>
<dbReference type="SUPFAM" id="SSF103481">
    <property type="entry name" value="Multidrug resistance efflux transporter EmrE"/>
    <property type="match status" value="2"/>
</dbReference>
<sequence length="296" mass="30665">MPAELLSADLLPLAFALVAAVLFAVGDQFQYLGVRSLDSRSGTMISIVTSTLCFWLLAPVLLDPALLTQVGILVFAVIGVFRPALSANLSVAGVRHLGPTLSSTLASTSPLFGTALGILWLGETLNWQTALGTAGIVGSIVVLSRRRGGVAADWPVWALALPIGAAAIRSLAHVLSKIGMVTVPDPYIAGLVSFTVSAAVLLTGQAMRRQRPRVLGSRSAVLCFVGSGVAMALAITALNQALLIGDIVVVVPVVSASPVFTMLLSIVVFRRERVSGRLVAAVCVVVPSVIVIALGR</sequence>
<feature type="domain" description="EamA" evidence="7">
    <location>
        <begin position="13"/>
        <end position="144"/>
    </location>
</feature>
<gene>
    <name evidence="8" type="ORF">GCM10017083_49540</name>
</gene>
<keyword evidence="4 6" id="KW-1133">Transmembrane helix</keyword>
<feature type="domain" description="EamA" evidence="7">
    <location>
        <begin position="158"/>
        <end position="293"/>
    </location>
</feature>
<evidence type="ECO:0000256" key="3">
    <source>
        <dbReference type="ARBA" id="ARBA00022692"/>
    </source>
</evidence>
<evidence type="ECO:0000256" key="4">
    <source>
        <dbReference type="ARBA" id="ARBA00022989"/>
    </source>
</evidence>
<feature type="transmembrane region" description="Helical" evidence="6">
    <location>
        <begin position="127"/>
        <end position="144"/>
    </location>
</feature>
<dbReference type="InterPro" id="IPR050638">
    <property type="entry name" value="AA-Vitamin_Transporters"/>
</dbReference>
<dbReference type="InterPro" id="IPR000620">
    <property type="entry name" value="EamA_dom"/>
</dbReference>
<evidence type="ECO:0000259" key="7">
    <source>
        <dbReference type="Pfam" id="PF00892"/>
    </source>
</evidence>
<proteinExistence type="inferred from homology"/>
<protein>
    <recommendedName>
        <fullName evidence="7">EamA domain-containing protein</fullName>
    </recommendedName>
</protein>
<reference evidence="8" key="1">
    <citation type="journal article" date="2014" name="Int. J. Syst. Evol. Microbiol.">
        <title>Complete genome sequence of Corynebacterium casei LMG S-19264T (=DSM 44701T), isolated from a smear-ripened cheese.</title>
        <authorList>
            <consortium name="US DOE Joint Genome Institute (JGI-PGF)"/>
            <person name="Walter F."/>
            <person name="Albersmeier A."/>
            <person name="Kalinowski J."/>
            <person name="Ruckert C."/>
        </authorList>
    </citation>
    <scope>NUCLEOTIDE SEQUENCE</scope>
    <source>
        <strain evidence="8">KCTC 42651</strain>
    </source>
</reference>
<feature type="transmembrane region" description="Helical" evidence="6">
    <location>
        <begin position="156"/>
        <end position="175"/>
    </location>
</feature>
<evidence type="ECO:0000256" key="2">
    <source>
        <dbReference type="ARBA" id="ARBA00007362"/>
    </source>
</evidence>
<dbReference type="InterPro" id="IPR037185">
    <property type="entry name" value="EmrE-like"/>
</dbReference>
<dbReference type="RefSeq" id="WP_189994765.1">
    <property type="nucleotide sequence ID" value="NZ_BMZS01000013.1"/>
</dbReference>
<dbReference type="EMBL" id="BMZS01000013">
    <property type="protein sequence ID" value="GHD61754.1"/>
    <property type="molecule type" value="Genomic_DNA"/>
</dbReference>
<evidence type="ECO:0000313" key="9">
    <source>
        <dbReference type="Proteomes" id="UP000630353"/>
    </source>
</evidence>
<keyword evidence="5 6" id="KW-0472">Membrane</keyword>
<evidence type="ECO:0000256" key="1">
    <source>
        <dbReference type="ARBA" id="ARBA00004141"/>
    </source>
</evidence>
<feature type="transmembrane region" description="Helical" evidence="6">
    <location>
        <begin position="276"/>
        <end position="295"/>
    </location>
</feature>
<comment type="caution">
    <text evidence="8">The sequence shown here is derived from an EMBL/GenBank/DDBJ whole genome shotgun (WGS) entry which is preliminary data.</text>
</comment>
<feature type="transmembrane region" description="Helical" evidence="6">
    <location>
        <begin position="219"/>
        <end position="241"/>
    </location>
</feature>
<dbReference type="GO" id="GO:0016020">
    <property type="term" value="C:membrane"/>
    <property type="evidence" value="ECO:0007669"/>
    <property type="project" value="UniProtKB-SubCell"/>
</dbReference>
<dbReference type="AlphaFoldDB" id="A0A919CSB9"/>